<evidence type="ECO:0000256" key="2">
    <source>
        <dbReference type="SAM" id="MobiDB-lite"/>
    </source>
</evidence>
<evidence type="ECO:0000313" key="3">
    <source>
        <dbReference type="EMBL" id="OLY80349.1"/>
    </source>
</evidence>
<name>A0A1R0GTZ1_9FUNG</name>
<dbReference type="InterPro" id="IPR006597">
    <property type="entry name" value="Sel1-like"/>
</dbReference>
<feature type="region of interest" description="Disordered" evidence="2">
    <location>
        <begin position="224"/>
        <end position="267"/>
    </location>
</feature>
<sequence length="764" mass="85433">MHKNKYASPLTQIGPLKNVFSFEREDSIDFSFARPEITSQELDKIQCTPISNIPSDQLLLETKKPVSFYRNSQWSHISFETFDNVGLSNNPYRNSNGSSKTLVLAKNINSELLSELETDIVSTPKPAKLERKSFLKNKVSLSDPANVILSAQTSNFNIYPAFKGLSENVLHYHKSLSDTNLAVSTAEAPSRSPKIQNHRRPPSVLRFQNIINCPSPISVDNTTSLSSPLLLPPPPSQRLNSENTSFDSSHTNSLTISSPNLENIPQKNNKINYTSSISRIQAETPKSISSDSVQNGKFLNIFSFDSIQSDTSRITPIIGSPVSTQLDQSYSIDPMVYCSSDGTTIEKSVDEKLDDNYKKFNNSIAKMHSIFSSSPGSPTASKFSSSLGYGDIESYNKIAKRFKNDPDRLSKQFKFAKYLIIAAEGLSDIRENLSNMQRISLFFRNKFSKFVKNPDGDRIIFLAVYWINRLSKSRHTDAIYIKAGWIFSGVFGFKKDHKHAISLFSQAAELGHSPSALKVASYYESISDYKNALKWYTKASHLNEPFAVYRLACAYLVGELGVVGNLNYSFAYFKTASFLSNKECPYGAYFLALMYLGEPPVPIDVSSVIPYDPYEAYTLMIKAASLSYHQANYHIGCLYESGQHGFRIDPLAAVKYYSIASDLGNLDSLYSLALMYKNGYPGSIQIDLAKSFAYCRKAAHSGHAHSMSLMGWFYDPETPEIFENESSNNLVLIKNIGTARGWYKTASIKGVPEAIEWLNRSAYH</sequence>
<dbReference type="Proteomes" id="UP000187455">
    <property type="component" value="Unassembled WGS sequence"/>
</dbReference>
<dbReference type="InterPro" id="IPR051726">
    <property type="entry name" value="Chitin_Synth_Reg"/>
</dbReference>
<protein>
    <submittedName>
        <fullName evidence="3">Chitin synthase regulatory factor 4</fullName>
    </submittedName>
</protein>
<dbReference type="PANTHER" id="PTHR46430:SF2">
    <property type="entry name" value="CHITIN SYNTHASE REGULATORY FACTOR 4"/>
    <property type="match status" value="1"/>
</dbReference>
<dbReference type="PANTHER" id="PTHR46430">
    <property type="entry name" value="PROTEIN SKT5-RELATED"/>
    <property type="match status" value="1"/>
</dbReference>
<dbReference type="SUPFAM" id="SSF81901">
    <property type="entry name" value="HCP-like"/>
    <property type="match status" value="2"/>
</dbReference>
<reference evidence="3 4" key="1">
    <citation type="journal article" date="2016" name="Mol. Biol. Evol.">
        <title>Genome-Wide Survey of Gut Fungi (Harpellales) Reveals the First Horizontally Transferred Ubiquitin Gene from a Mosquito Host.</title>
        <authorList>
            <person name="Wang Y."/>
            <person name="White M.M."/>
            <person name="Kvist S."/>
            <person name="Moncalvo J.M."/>
        </authorList>
    </citation>
    <scope>NUCLEOTIDE SEQUENCE [LARGE SCALE GENOMIC DNA]</scope>
    <source>
        <strain evidence="3 4">ALG-7-W6</strain>
    </source>
</reference>
<keyword evidence="1" id="KW-0677">Repeat</keyword>
<gene>
    <name evidence="3" type="ORF">AYI68_g5557</name>
</gene>
<dbReference type="STRING" id="133383.A0A1R0GTZ1"/>
<dbReference type="Gene3D" id="1.25.40.10">
    <property type="entry name" value="Tetratricopeptide repeat domain"/>
    <property type="match status" value="1"/>
</dbReference>
<proteinExistence type="predicted"/>
<keyword evidence="4" id="KW-1185">Reference proteome</keyword>
<dbReference type="EMBL" id="LSSL01003556">
    <property type="protein sequence ID" value="OLY80349.1"/>
    <property type="molecule type" value="Genomic_DNA"/>
</dbReference>
<evidence type="ECO:0000313" key="4">
    <source>
        <dbReference type="Proteomes" id="UP000187455"/>
    </source>
</evidence>
<dbReference type="InterPro" id="IPR011990">
    <property type="entry name" value="TPR-like_helical_dom_sf"/>
</dbReference>
<comment type="caution">
    <text evidence="3">The sequence shown here is derived from an EMBL/GenBank/DDBJ whole genome shotgun (WGS) entry which is preliminary data.</text>
</comment>
<accession>A0A1R0GTZ1</accession>
<dbReference type="SMART" id="SM00671">
    <property type="entry name" value="SEL1"/>
    <property type="match status" value="6"/>
</dbReference>
<dbReference type="Pfam" id="PF08238">
    <property type="entry name" value="Sel1"/>
    <property type="match status" value="6"/>
</dbReference>
<dbReference type="AlphaFoldDB" id="A0A1R0GTZ1"/>
<dbReference type="OrthoDB" id="5531780at2759"/>
<organism evidence="3 4">
    <name type="scientific">Smittium mucronatum</name>
    <dbReference type="NCBI Taxonomy" id="133383"/>
    <lineage>
        <taxon>Eukaryota</taxon>
        <taxon>Fungi</taxon>
        <taxon>Fungi incertae sedis</taxon>
        <taxon>Zoopagomycota</taxon>
        <taxon>Kickxellomycotina</taxon>
        <taxon>Harpellomycetes</taxon>
        <taxon>Harpellales</taxon>
        <taxon>Legeriomycetaceae</taxon>
        <taxon>Smittium</taxon>
    </lineage>
</organism>
<feature type="compositionally biased region" description="Polar residues" evidence="2">
    <location>
        <begin position="237"/>
        <end position="267"/>
    </location>
</feature>
<evidence type="ECO:0000256" key="1">
    <source>
        <dbReference type="ARBA" id="ARBA00022737"/>
    </source>
</evidence>